<feature type="region of interest" description="Disordered" evidence="1">
    <location>
        <begin position="869"/>
        <end position="924"/>
    </location>
</feature>
<feature type="compositionally biased region" description="Basic and acidic residues" evidence="1">
    <location>
        <begin position="329"/>
        <end position="351"/>
    </location>
</feature>
<evidence type="ECO:0000256" key="1">
    <source>
        <dbReference type="SAM" id="MobiDB-lite"/>
    </source>
</evidence>
<feature type="region of interest" description="Disordered" evidence="1">
    <location>
        <begin position="702"/>
        <end position="829"/>
    </location>
</feature>
<feature type="compositionally biased region" description="Polar residues" evidence="1">
    <location>
        <begin position="409"/>
        <end position="425"/>
    </location>
</feature>
<gene>
    <name evidence="2" type="ORF">KIPB_004928</name>
</gene>
<feature type="compositionally biased region" description="Acidic residues" evidence="1">
    <location>
        <begin position="371"/>
        <end position="388"/>
    </location>
</feature>
<feature type="compositionally biased region" description="Polar residues" evidence="1">
    <location>
        <begin position="729"/>
        <end position="739"/>
    </location>
</feature>
<dbReference type="AlphaFoldDB" id="A0A9K3CUJ0"/>
<feature type="region of interest" description="Disordered" evidence="1">
    <location>
        <begin position="91"/>
        <end position="572"/>
    </location>
</feature>
<feature type="compositionally biased region" description="Polar residues" evidence="1">
    <location>
        <begin position="1012"/>
        <end position="1023"/>
    </location>
</feature>
<organism evidence="2 3">
    <name type="scientific">Kipferlia bialata</name>
    <dbReference type="NCBI Taxonomy" id="797122"/>
    <lineage>
        <taxon>Eukaryota</taxon>
        <taxon>Metamonada</taxon>
        <taxon>Carpediemonas-like organisms</taxon>
        <taxon>Kipferlia</taxon>
    </lineage>
</organism>
<feature type="compositionally biased region" description="Low complexity" evidence="1">
    <location>
        <begin position="909"/>
        <end position="924"/>
    </location>
</feature>
<feature type="compositionally biased region" description="Basic and acidic residues" evidence="1">
    <location>
        <begin position="707"/>
        <end position="726"/>
    </location>
</feature>
<evidence type="ECO:0000313" key="3">
    <source>
        <dbReference type="Proteomes" id="UP000265618"/>
    </source>
</evidence>
<feature type="compositionally biased region" description="Basic and acidic residues" evidence="1">
    <location>
        <begin position="768"/>
        <end position="779"/>
    </location>
</feature>
<dbReference type="Proteomes" id="UP000265618">
    <property type="component" value="Unassembled WGS sequence"/>
</dbReference>
<comment type="caution">
    <text evidence="2">The sequence shown here is derived from an EMBL/GenBank/DDBJ whole genome shotgun (WGS) entry which is preliminary data.</text>
</comment>
<evidence type="ECO:0000313" key="2">
    <source>
        <dbReference type="EMBL" id="GIQ83583.1"/>
    </source>
</evidence>
<feature type="compositionally biased region" description="Basic residues" evidence="1">
    <location>
        <begin position="515"/>
        <end position="536"/>
    </location>
</feature>
<feature type="compositionally biased region" description="Low complexity" evidence="1">
    <location>
        <begin position="100"/>
        <end position="112"/>
    </location>
</feature>
<feature type="compositionally biased region" description="Acidic residues" evidence="1">
    <location>
        <begin position="176"/>
        <end position="199"/>
    </location>
</feature>
<proteinExistence type="predicted"/>
<feature type="compositionally biased region" description="Low complexity" evidence="1">
    <location>
        <begin position="358"/>
        <end position="370"/>
    </location>
</feature>
<reference evidence="2 3" key="1">
    <citation type="journal article" date="2018" name="PLoS ONE">
        <title>The draft genome of Kipferlia bialata reveals reductive genome evolution in fornicate parasites.</title>
        <authorList>
            <person name="Tanifuji G."/>
            <person name="Takabayashi S."/>
            <person name="Kume K."/>
            <person name="Takagi M."/>
            <person name="Nakayama T."/>
            <person name="Kamikawa R."/>
            <person name="Inagaki Y."/>
            <person name="Hashimoto T."/>
        </authorList>
    </citation>
    <scope>NUCLEOTIDE SEQUENCE [LARGE SCALE GENOMIC DNA]</scope>
    <source>
        <strain evidence="2">NY0173</strain>
    </source>
</reference>
<feature type="compositionally biased region" description="Low complexity" evidence="1">
    <location>
        <begin position="226"/>
        <end position="261"/>
    </location>
</feature>
<feature type="region of interest" description="Disordered" evidence="1">
    <location>
        <begin position="1010"/>
        <end position="1103"/>
    </location>
</feature>
<protein>
    <submittedName>
        <fullName evidence="2">Uncharacterized protein</fullName>
    </submittedName>
</protein>
<accession>A0A9K3CUJ0</accession>
<feature type="compositionally biased region" description="Acidic residues" evidence="1">
    <location>
        <begin position="550"/>
        <end position="567"/>
    </location>
</feature>
<keyword evidence="3" id="KW-1185">Reference proteome</keyword>
<dbReference type="EMBL" id="BDIP01001103">
    <property type="protein sequence ID" value="GIQ83583.1"/>
    <property type="molecule type" value="Genomic_DNA"/>
</dbReference>
<feature type="compositionally biased region" description="Low complexity" evidence="1">
    <location>
        <begin position="880"/>
        <end position="896"/>
    </location>
</feature>
<feature type="compositionally biased region" description="Gly residues" evidence="1">
    <location>
        <begin position="799"/>
        <end position="813"/>
    </location>
</feature>
<feature type="compositionally biased region" description="Low complexity" evidence="1">
    <location>
        <begin position="461"/>
        <end position="482"/>
    </location>
</feature>
<feature type="compositionally biased region" description="Acidic residues" evidence="1">
    <location>
        <begin position="297"/>
        <end position="314"/>
    </location>
</feature>
<sequence>MAPSVLTSSFDDSFRATVRNFEYVRTQLDILFQSLLGAVASGPDPSEADTPEPFGYALVRQSVTKLKRLSSMMHDTNIESLAKSLAEADAANGVTPHPPGRSGSGSRRGSLSGRRRSSAYRRDSIGGGRGERRNGYPSEVPDDRAQQHRTKKQFYQPGLQRLLEEQSESASMSESEASDEFEVAEGEEGKEEGEGEGEGEVAPIAVELVDAECQTDPLPTPPSIPPSRSSSRLMLGSLGSRVGFQSGSTSQVSSRPSSRGGMSVPTSAGGTLRTARQLEREYRPPSVLAEDVTGLESSEDQDSDIEEVGSESDWLEAGPGVRLGEGDVYAEKGREPKGRRGHRDSLGDSRKSVGGLTTDGDNLSDSGSDSPSDEDSDTDASDASEPEGEGGHPPSRGVSLGDVLKGPTPSGSMARLNSGSGSLSRPGSAKKIGARRKSKRGALGSGIPDFSTGSTGRLSRPGSGLQSPSPASSPAMSRSTSLKGLPQEGVQRQMSKPDGVSVDITQKRPGSRGGKGPRKKSPTKASPARKVKKKKKAGEGQFDYGLDSSQDQEESESMEVSVEDSEGEKERQRVRQALVDQQSLLGQNTSVAVRNGDVEMLQDLLDTHADDPEHSVTVQRGVCLQMAVELSKYPALREHAAMMQESSRMLGPSGIVGTLVSRVDTMQGKVDSLTALVRRLMSSRVGVVANEKGSVVSIAPGVTNVPYRDDETRRPSSSDKNTRGGERGMTSNRRSSVSIAQIARNHSRLRPTSRDGSSGSLSMAPRVTLEDKGVDREGSRYGGRGVMPNSSIPYLDSPRGGGGMTPRGGGGMTPRGRGRDMSAYGQAPGSGIKSIGSVVNLQAPAGDFFAPSTDPHMASLLDLQGQMMAGRGRGRRQVPSPSLSSASHTSHTPLSARHSSSFQVHPPDSSGSTPNTTTNTTSGLQRSLSLLGLADSEDDGEAEIREAQRQNIARRRERERSVAGLDGLDHSVSLEDLTLHTGPSKTSVPSSIPRLALGGLASLGAKLAVPQSGMSSQVSNPMSSRGKKRERTRDRPGAAGLMPPGSARGSRVPMSARGRRSPMTARGRGRGGMSPRVPQTARGPSPGAPNAPRLPHAKLSSASIRMPEAAPYSLQQDVLTAREGSKMRLSTGW</sequence>
<feature type="compositionally biased region" description="Basic and acidic residues" evidence="1">
    <location>
        <begin position="120"/>
        <end position="134"/>
    </location>
</feature>
<name>A0A9K3CUJ0_9EUKA</name>